<keyword evidence="2" id="KW-1185">Reference proteome</keyword>
<name>A0A2K2G5K1_9SPHN</name>
<dbReference type="RefSeq" id="WP_103094257.1">
    <property type="nucleotide sequence ID" value="NZ_LYMM01000002.1"/>
</dbReference>
<evidence type="ECO:0000313" key="1">
    <source>
        <dbReference type="EMBL" id="PNU06316.1"/>
    </source>
</evidence>
<evidence type="ECO:0000313" key="2">
    <source>
        <dbReference type="Proteomes" id="UP000236327"/>
    </source>
</evidence>
<dbReference type="Proteomes" id="UP000236327">
    <property type="component" value="Unassembled WGS sequence"/>
</dbReference>
<organism evidence="1 2">
    <name type="scientific">Novosphingobium guangzhouense</name>
    <dbReference type="NCBI Taxonomy" id="1850347"/>
    <lineage>
        <taxon>Bacteria</taxon>
        <taxon>Pseudomonadati</taxon>
        <taxon>Pseudomonadota</taxon>
        <taxon>Alphaproteobacteria</taxon>
        <taxon>Sphingomonadales</taxon>
        <taxon>Sphingomonadaceae</taxon>
        <taxon>Novosphingobium</taxon>
    </lineage>
</organism>
<protein>
    <recommendedName>
        <fullName evidence="3">DUF4089 domain-containing protein</fullName>
    </recommendedName>
</protein>
<dbReference type="EMBL" id="LYMM01000002">
    <property type="protein sequence ID" value="PNU06316.1"/>
    <property type="molecule type" value="Genomic_DNA"/>
</dbReference>
<sequence>MAETPVCPRPEASPEVPLGEAEIAAAAYAREITIPAECAPGVAANLALLARHLRTMRGEPA</sequence>
<proteinExistence type="predicted"/>
<reference evidence="1 2" key="1">
    <citation type="submission" date="2016-05" db="EMBL/GenBank/DDBJ databases">
        <title>Complete genome sequence of Novosphingobium guangzhouense SA925(T).</title>
        <authorList>
            <person name="Sha S."/>
        </authorList>
    </citation>
    <scope>NUCLEOTIDE SEQUENCE [LARGE SCALE GENOMIC DNA]</scope>
    <source>
        <strain evidence="1 2">SA925</strain>
    </source>
</reference>
<dbReference type="AlphaFoldDB" id="A0A2K2G5K1"/>
<gene>
    <name evidence="1" type="ORF">A8V01_01825</name>
</gene>
<evidence type="ECO:0008006" key="3">
    <source>
        <dbReference type="Google" id="ProtNLM"/>
    </source>
</evidence>
<accession>A0A2K2G5K1</accession>
<comment type="caution">
    <text evidence="1">The sequence shown here is derived from an EMBL/GenBank/DDBJ whole genome shotgun (WGS) entry which is preliminary data.</text>
</comment>